<accession>A0ABW4QH04</accession>
<evidence type="ECO:0000313" key="9">
    <source>
        <dbReference type="Proteomes" id="UP001597273"/>
    </source>
</evidence>
<feature type="transmembrane region" description="Helical" evidence="6">
    <location>
        <begin position="71"/>
        <end position="95"/>
    </location>
</feature>
<keyword evidence="8" id="KW-0548">Nucleotidyltransferase</keyword>
<dbReference type="Proteomes" id="UP001597273">
    <property type="component" value="Unassembled WGS sequence"/>
</dbReference>
<comment type="subcellular location">
    <subcellularLocation>
        <location evidence="1">Cell membrane</location>
        <topology evidence="1">Multi-pass membrane protein</topology>
    </subcellularLocation>
</comment>
<dbReference type="Pfam" id="PF00990">
    <property type="entry name" value="GGDEF"/>
    <property type="match status" value="1"/>
</dbReference>
<protein>
    <submittedName>
        <fullName evidence="8">Diguanylate cyclase</fullName>
        <ecNumber evidence="8">2.7.7.65</ecNumber>
    </submittedName>
</protein>
<dbReference type="EC" id="2.7.7.65" evidence="8"/>
<evidence type="ECO:0000313" key="8">
    <source>
        <dbReference type="EMBL" id="MFD1862563.1"/>
    </source>
</evidence>
<dbReference type="Gene3D" id="3.30.70.270">
    <property type="match status" value="1"/>
</dbReference>
<dbReference type="InterPro" id="IPR000160">
    <property type="entry name" value="GGDEF_dom"/>
</dbReference>
<feature type="transmembrane region" description="Helical" evidence="6">
    <location>
        <begin position="164"/>
        <end position="184"/>
    </location>
</feature>
<evidence type="ECO:0000256" key="5">
    <source>
        <dbReference type="ARBA" id="ARBA00023136"/>
    </source>
</evidence>
<dbReference type="RefSeq" id="WP_204892399.1">
    <property type="nucleotide sequence ID" value="NZ_JBHUFW010000004.1"/>
</dbReference>
<proteinExistence type="predicted"/>
<keyword evidence="2" id="KW-1003">Cell membrane</keyword>
<dbReference type="PANTHER" id="PTHR45138">
    <property type="entry name" value="REGULATORY COMPONENTS OF SENSORY TRANSDUCTION SYSTEM"/>
    <property type="match status" value="1"/>
</dbReference>
<keyword evidence="9" id="KW-1185">Reference proteome</keyword>
<feature type="transmembrane region" description="Helical" evidence="6">
    <location>
        <begin position="41"/>
        <end position="59"/>
    </location>
</feature>
<dbReference type="InterPro" id="IPR029787">
    <property type="entry name" value="Nucleotide_cyclase"/>
</dbReference>
<feature type="domain" description="GGDEF" evidence="7">
    <location>
        <begin position="227"/>
        <end position="362"/>
    </location>
</feature>
<keyword evidence="5 6" id="KW-0472">Membrane</keyword>
<organism evidence="8 9">
    <name type="scientific">Planococcus chinensis</name>
    <dbReference type="NCBI Taxonomy" id="272917"/>
    <lineage>
        <taxon>Bacteria</taxon>
        <taxon>Bacillati</taxon>
        <taxon>Bacillota</taxon>
        <taxon>Bacilli</taxon>
        <taxon>Bacillales</taxon>
        <taxon>Caryophanaceae</taxon>
        <taxon>Planococcus</taxon>
    </lineage>
</organism>
<dbReference type="CDD" id="cd01949">
    <property type="entry name" value="GGDEF"/>
    <property type="match status" value="1"/>
</dbReference>
<dbReference type="PROSITE" id="PS50887">
    <property type="entry name" value="GGDEF"/>
    <property type="match status" value="1"/>
</dbReference>
<feature type="transmembrane region" description="Helical" evidence="6">
    <location>
        <begin position="5"/>
        <end position="21"/>
    </location>
</feature>
<dbReference type="SMART" id="SM00267">
    <property type="entry name" value="GGDEF"/>
    <property type="match status" value="1"/>
</dbReference>
<dbReference type="NCBIfam" id="TIGR00254">
    <property type="entry name" value="GGDEF"/>
    <property type="match status" value="1"/>
</dbReference>
<keyword evidence="8" id="KW-0808">Transferase</keyword>
<evidence type="ECO:0000259" key="7">
    <source>
        <dbReference type="PROSITE" id="PS50887"/>
    </source>
</evidence>
<evidence type="ECO:0000256" key="3">
    <source>
        <dbReference type="ARBA" id="ARBA00022692"/>
    </source>
</evidence>
<dbReference type="InterPro" id="IPR011620">
    <property type="entry name" value="Sig_transdc_His_kinase_LytS_TM"/>
</dbReference>
<evidence type="ECO:0000256" key="2">
    <source>
        <dbReference type="ARBA" id="ARBA00022475"/>
    </source>
</evidence>
<comment type="caution">
    <text evidence="8">The sequence shown here is derived from an EMBL/GenBank/DDBJ whole genome shotgun (WGS) entry which is preliminary data.</text>
</comment>
<feature type="transmembrane region" description="Helical" evidence="6">
    <location>
        <begin position="142"/>
        <end position="158"/>
    </location>
</feature>
<dbReference type="InterPro" id="IPR043128">
    <property type="entry name" value="Rev_trsase/Diguanyl_cyclase"/>
</dbReference>
<reference evidence="9" key="1">
    <citation type="journal article" date="2019" name="Int. J. Syst. Evol. Microbiol.">
        <title>The Global Catalogue of Microorganisms (GCM) 10K type strain sequencing project: providing services to taxonomists for standard genome sequencing and annotation.</title>
        <authorList>
            <consortium name="The Broad Institute Genomics Platform"/>
            <consortium name="The Broad Institute Genome Sequencing Center for Infectious Disease"/>
            <person name="Wu L."/>
            <person name="Ma J."/>
        </authorList>
    </citation>
    <scope>NUCLEOTIDE SEQUENCE [LARGE SCALE GENOMIC DNA]</scope>
    <source>
        <strain evidence="9">CGMCC 1.15475</strain>
    </source>
</reference>
<evidence type="ECO:0000256" key="6">
    <source>
        <dbReference type="SAM" id="Phobius"/>
    </source>
</evidence>
<evidence type="ECO:0000256" key="4">
    <source>
        <dbReference type="ARBA" id="ARBA00022989"/>
    </source>
</evidence>
<dbReference type="GO" id="GO:0052621">
    <property type="term" value="F:diguanylate cyclase activity"/>
    <property type="evidence" value="ECO:0007669"/>
    <property type="project" value="UniProtKB-EC"/>
</dbReference>
<dbReference type="EMBL" id="JBHUFW010000004">
    <property type="protein sequence ID" value="MFD1862563.1"/>
    <property type="molecule type" value="Genomic_DNA"/>
</dbReference>
<dbReference type="PANTHER" id="PTHR45138:SF9">
    <property type="entry name" value="DIGUANYLATE CYCLASE DGCM-RELATED"/>
    <property type="match status" value="1"/>
</dbReference>
<name>A0ABW4QH04_9BACL</name>
<keyword evidence="4 6" id="KW-1133">Transmembrane helix</keyword>
<sequence>MDALLFFFLENMALIIALMYLGLRAKEALLIDLTNPIRDMWMIALFVSFLTFSIMYNAFPFEGMRLDLREVPIYFISFAGGWQFGILSAIFPIAYRGYMGGPTVMLGIIQAIILPIIIGSLFHDRKTIGKPIILLNLRRMMLGFFVFETIKSVWMLVTTPATPLIILAMFLFATIAVLSMALILNGENRNLILRKELEFYSNQDPMTHLPNIRFFKNNINRLVAQKEPLAIVMLDVDYFKVYNDTHGHQKGDAVLRSIAQIMKDSTRKTDFVARYGGEEFIICLADPENAHEALRMAESVRQNIEDFHFEGEALQPEGKLTVSMGISFSDGHKPLDHLIEEADNALYQSKRQGRNRVTIFQAAAS</sequence>
<dbReference type="InterPro" id="IPR050469">
    <property type="entry name" value="Diguanylate_Cyclase"/>
</dbReference>
<dbReference type="SUPFAM" id="SSF55073">
    <property type="entry name" value="Nucleotide cyclase"/>
    <property type="match status" value="1"/>
</dbReference>
<keyword evidence="3 6" id="KW-0812">Transmembrane</keyword>
<evidence type="ECO:0000256" key="1">
    <source>
        <dbReference type="ARBA" id="ARBA00004651"/>
    </source>
</evidence>
<feature type="transmembrane region" description="Helical" evidence="6">
    <location>
        <begin position="101"/>
        <end position="122"/>
    </location>
</feature>
<gene>
    <name evidence="8" type="ORF">ACFSDB_06450</name>
</gene>
<dbReference type="Pfam" id="PF07694">
    <property type="entry name" value="5TM-5TMR_LYT"/>
    <property type="match status" value="1"/>
</dbReference>